<comment type="caution">
    <text evidence="1">The sequence shown here is derived from an EMBL/GenBank/DDBJ whole genome shotgun (WGS) entry which is preliminary data.</text>
</comment>
<dbReference type="EMBL" id="BJNF01000087">
    <property type="protein sequence ID" value="GEC17034.1"/>
    <property type="molecule type" value="Genomic_DNA"/>
</dbReference>
<dbReference type="AlphaFoldDB" id="A0A4Y3WDS4"/>
<proteinExistence type="predicted"/>
<sequence>MREITHVCIQLMADAYTVRDLSRSREIGIIGPGTQKREPASFDSPYGEKDIVENGKSIEQKRVLVSSCDADTGPHMLFEIRDVTSKKSNGSSSRRIVTADDIEKRRFTSAVRPQNDATLTLRHDEIDT</sequence>
<protein>
    <submittedName>
        <fullName evidence="1">Uncharacterized protein</fullName>
    </submittedName>
</protein>
<evidence type="ECO:0000313" key="2">
    <source>
        <dbReference type="Proteomes" id="UP000318825"/>
    </source>
</evidence>
<gene>
    <name evidence="1" type="ORF">NWI01_29260</name>
</gene>
<name>A0A4Y3WDS4_NITWI</name>
<reference evidence="1 2" key="1">
    <citation type="submission" date="2019-06" db="EMBL/GenBank/DDBJ databases">
        <title>Whole genome shotgun sequence of Nitrobacter winogradskyi NBRC 14297.</title>
        <authorList>
            <person name="Hosoyama A."/>
            <person name="Uohara A."/>
            <person name="Ohji S."/>
            <person name="Ichikawa N."/>
        </authorList>
    </citation>
    <scope>NUCLEOTIDE SEQUENCE [LARGE SCALE GENOMIC DNA]</scope>
    <source>
        <strain evidence="1 2">NBRC 14297</strain>
    </source>
</reference>
<dbReference type="Proteomes" id="UP000318825">
    <property type="component" value="Unassembled WGS sequence"/>
</dbReference>
<evidence type="ECO:0000313" key="1">
    <source>
        <dbReference type="EMBL" id="GEC17034.1"/>
    </source>
</evidence>
<accession>A0A4Y3WDS4</accession>
<organism evidence="1 2">
    <name type="scientific">Nitrobacter winogradskyi</name>
    <name type="common">Nitrobacter agilis</name>
    <dbReference type="NCBI Taxonomy" id="913"/>
    <lineage>
        <taxon>Bacteria</taxon>
        <taxon>Pseudomonadati</taxon>
        <taxon>Pseudomonadota</taxon>
        <taxon>Alphaproteobacteria</taxon>
        <taxon>Hyphomicrobiales</taxon>
        <taxon>Nitrobacteraceae</taxon>
        <taxon>Nitrobacter</taxon>
    </lineage>
</organism>